<name>A0A7V8VBE1_9BACT</name>
<keyword evidence="6" id="KW-1185">Reference proteome</keyword>
<dbReference type="Gene3D" id="3.30.1120.10">
    <property type="match status" value="1"/>
</dbReference>
<evidence type="ECO:0000256" key="2">
    <source>
        <dbReference type="ARBA" id="ARBA00022801"/>
    </source>
</evidence>
<protein>
    <submittedName>
        <fullName evidence="5">Sulfatase-like hydrolase/transferase</fullName>
    </submittedName>
</protein>
<dbReference type="Proteomes" id="UP000542342">
    <property type="component" value="Unassembled WGS sequence"/>
</dbReference>
<dbReference type="GO" id="GO:0004065">
    <property type="term" value="F:arylsulfatase activity"/>
    <property type="evidence" value="ECO:0007669"/>
    <property type="project" value="TreeGrafter"/>
</dbReference>
<feature type="domain" description="Sulfatase N-terminal" evidence="4">
    <location>
        <begin position="27"/>
        <end position="313"/>
    </location>
</feature>
<dbReference type="AlphaFoldDB" id="A0A7V8VBE1"/>
<gene>
    <name evidence="5" type="ORF">H0921_01990</name>
</gene>
<dbReference type="EMBL" id="JACEFB010000001">
    <property type="protein sequence ID" value="MBA2224927.1"/>
    <property type="molecule type" value="Genomic_DNA"/>
</dbReference>
<keyword evidence="5" id="KW-0808">Transferase</keyword>
<comment type="caution">
    <text evidence="5">The sequence shown here is derived from an EMBL/GenBank/DDBJ whole genome shotgun (WGS) entry which is preliminary data.</text>
</comment>
<dbReference type="Gene3D" id="3.40.720.10">
    <property type="entry name" value="Alkaline Phosphatase, subunit A"/>
    <property type="match status" value="1"/>
</dbReference>
<keyword evidence="2 5" id="KW-0378">Hydrolase</keyword>
<feature type="chain" id="PRO_5031131480" evidence="3">
    <location>
        <begin position="22"/>
        <end position="438"/>
    </location>
</feature>
<dbReference type="PANTHER" id="PTHR42693">
    <property type="entry name" value="ARYLSULFATASE FAMILY MEMBER"/>
    <property type="match status" value="1"/>
</dbReference>
<organism evidence="5 6">
    <name type="scientific">Thermogemmata fonticola</name>
    <dbReference type="NCBI Taxonomy" id="2755323"/>
    <lineage>
        <taxon>Bacteria</taxon>
        <taxon>Pseudomonadati</taxon>
        <taxon>Planctomycetota</taxon>
        <taxon>Planctomycetia</taxon>
        <taxon>Gemmatales</taxon>
        <taxon>Gemmataceae</taxon>
        <taxon>Thermogemmata</taxon>
    </lineage>
</organism>
<reference evidence="5 6" key="1">
    <citation type="submission" date="2020-07" db="EMBL/GenBank/DDBJ databases">
        <title>Thermogemmata thermophila gen. nov., sp. nov., a novel moderate thermophilic planctomycete from a Kamchatka hot spring.</title>
        <authorList>
            <person name="Elcheninov A.G."/>
            <person name="Podosokorskaya O.A."/>
            <person name="Kovaleva O.L."/>
            <person name="Novikov A."/>
            <person name="Bonch-Osmolovskaya E.A."/>
            <person name="Toshchakov S.V."/>
            <person name="Kublanov I.V."/>
        </authorList>
    </citation>
    <scope>NUCLEOTIDE SEQUENCE [LARGE SCALE GENOMIC DNA]</scope>
    <source>
        <strain evidence="5 6">2918</strain>
    </source>
</reference>
<dbReference type="Pfam" id="PF00884">
    <property type="entry name" value="Sulfatase"/>
    <property type="match status" value="1"/>
</dbReference>
<evidence type="ECO:0000259" key="4">
    <source>
        <dbReference type="Pfam" id="PF00884"/>
    </source>
</evidence>
<dbReference type="RefSeq" id="WP_194536336.1">
    <property type="nucleotide sequence ID" value="NZ_JACEFB010000001.1"/>
</dbReference>
<proteinExistence type="inferred from homology"/>
<keyword evidence="3" id="KW-0732">Signal</keyword>
<evidence type="ECO:0000256" key="1">
    <source>
        <dbReference type="ARBA" id="ARBA00008779"/>
    </source>
</evidence>
<dbReference type="SUPFAM" id="SSF53649">
    <property type="entry name" value="Alkaline phosphatase-like"/>
    <property type="match status" value="1"/>
</dbReference>
<dbReference type="PANTHER" id="PTHR42693:SF53">
    <property type="entry name" value="ENDO-4-O-SULFATASE"/>
    <property type="match status" value="1"/>
</dbReference>
<feature type="signal peptide" evidence="3">
    <location>
        <begin position="1"/>
        <end position="21"/>
    </location>
</feature>
<dbReference type="InterPro" id="IPR000917">
    <property type="entry name" value="Sulfatase_N"/>
</dbReference>
<accession>A0A7V8VBE1</accession>
<evidence type="ECO:0000313" key="5">
    <source>
        <dbReference type="EMBL" id="MBA2224927.1"/>
    </source>
</evidence>
<evidence type="ECO:0000256" key="3">
    <source>
        <dbReference type="SAM" id="SignalP"/>
    </source>
</evidence>
<dbReference type="InterPro" id="IPR050738">
    <property type="entry name" value="Sulfatase"/>
</dbReference>
<dbReference type="GO" id="GO:0016740">
    <property type="term" value="F:transferase activity"/>
    <property type="evidence" value="ECO:0007669"/>
    <property type="project" value="UniProtKB-KW"/>
</dbReference>
<dbReference type="InterPro" id="IPR017850">
    <property type="entry name" value="Alkaline_phosphatase_core_sf"/>
</dbReference>
<comment type="similarity">
    <text evidence="1">Belongs to the sulfatase family.</text>
</comment>
<sequence>MIYRCLLAVTAIVFAPQFALAGDAKRPNIVIVVADDMGWGDTGYSGNKIVKTPHLDSLVKTGVRFDNFYSAQQMCSPGRFAILTGRNPFRTGLARLGAMRPQEVTIAELLNKLGYATAHFGKWHLGGNPIREGFDVSYFSPDHFNIGGTFVVYDNNKKPERIKIEGDSSVFTMNLALEFIRKQAALKKPFFAYVCFGSPHAPHVGAEEFLKLYADQGKYAHFLAEISGIDAAVGNLRAELRRLGIADNTIIWFTSDNGGITPLSMDPSGKGKLHIGVRTVACLEWPGRFQEPIRCTFPCFHQDMLPTLLEAVGSSDMAPYPLDGISLFPALEGKMKKRPTPMGFLAPKPTVKDLAQSDFIKDTWAVWIDWPFKLMVNPPGVYTKKGQGELVLYHLEDDPAERTNVADRYPEQVAKMRRDLEAWQRSVRDSFDGKDYKK</sequence>
<evidence type="ECO:0000313" key="6">
    <source>
        <dbReference type="Proteomes" id="UP000542342"/>
    </source>
</evidence>